<feature type="domain" description="Bifunctional inhibitor/plant lipid transfer protein/seed storage helical" evidence="1">
    <location>
        <begin position="14"/>
        <end position="72"/>
    </location>
</feature>
<dbReference type="EMBL" id="CM031837">
    <property type="protein sequence ID" value="KAG6682659.1"/>
    <property type="molecule type" value="Genomic_DNA"/>
</dbReference>
<sequence>SQTSLAELTFGLCEKPNGVIKPSTACCKAVNTVGLCLCQLVTKKLESQIDMQKVIKVARKCTGQRIPPGTKCGSYTVPWA</sequence>
<dbReference type="PANTHER" id="PTHR33286">
    <property type="entry name" value="BIFUNCTIONAL INHIBITOR/LIPID-TRANSFER PROTEIN/SEED STORAGE 2S ALBUMIN SUPERFAMILY PROTEIN"/>
    <property type="match status" value="1"/>
</dbReference>
<dbReference type="Proteomes" id="UP000811246">
    <property type="component" value="Chromosome 13"/>
</dbReference>
<accession>A0A922IUZ1</accession>
<protein>
    <recommendedName>
        <fullName evidence="1">Bifunctional inhibitor/plant lipid transfer protein/seed storage helical domain-containing protein</fullName>
    </recommendedName>
</protein>
<dbReference type="InterPro" id="IPR016140">
    <property type="entry name" value="Bifunc_inhib/LTP/seed_store"/>
</dbReference>
<reference evidence="2" key="1">
    <citation type="submission" date="2021-01" db="EMBL/GenBank/DDBJ databases">
        <authorList>
            <person name="Lovell J.T."/>
            <person name="Bentley N."/>
            <person name="Bhattarai G."/>
            <person name="Jenkins J.W."/>
            <person name="Sreedasyam A."/>
            <person name="Alarcon Y."/>
            <person name="Bock C."/>
            <person name="Boston L."/>
            <person name="Carlson J."/>
            <person name="Cervantes K."/>
            <person name="Clermont K."/>
            <person name="Krom N."/>
            <person name="Kubenka K."/>
            <person name="Mamidi S."/>
            <person name="Mattison C."/>
            <person name="Monteros M."/>
            <person name="Pisani C."/>
            <person name="Plott C."/>
            <person name="Rajasekar S."/>
            <person name="Rhein H.S."/>
            <person name="Rohla C."/>
            <person name="Song M."/>
            <person name="Hilaire R.S."/>
            <person name="Shu S."/>
            <person name="Wells L."/>
            <person name="Wang X."/>
            <person name="Webber J."/>
            <person name="Heerema R.J."/>
            <person name="Klein P."/>
            <person name="Conner P."/>
            <person name="Grauke L."/>
            <person name="Grimwood J."/>
            <person name="Schmutz J."/>
            <person name="Randall J.J."/>
        </authorList>
    </citation>
    <scope>NUCLEOTIDE SEQUENCE</scope>
    <source>
        <tissue evidence="2">Leaf</tissue>
    </source>
</reference>
<comment type="caution">
    <text evidence="2">The sequence shown here is derived from an EMBL/GenBank/DDBJ whole genome shotgun (WGS) entry which is preliminary data.</text>
</comment>
<feature type="non-terminal residue" evidence="2">
    <location>
        <position position="1"/>
    </location>
</feature>
<organism evidence="2 3">
    <name type="scientific">Carya illinoinensis</name>
    <name type="common">Pecan</name>
    <dbReference type="NCBI Taxonomy" id="32201"/>
    <lineage>
        <taxon>Eukaryota</taxon>
        <taxon>Viridiplantae</taxon>
        <taxon>Streptophyta</taxon>
        <taxon>Embryophyta</taxon>
        <taxon>Tracheophyta</taxon>
        <taxon>Spermatophyta</taxon>
        <taxon>Magnoliopsida</taxon>
        <taxon>eudicotyledons</taxon>
        <taxon>Gunneridae</taxon>
        <taxon>Pentapetalae</taxon>
        <taxon>rosids</taxon>
        <taxon>fabids</taxon>
        <taxon>Fagales</taxon>
        <taxon>Juglandaceae</taxon>
        <taxon>Carya</taxon>
    </lineage>
</organism>
<gene>
    <name evidence="2" type="ORF">I3842_13G154000</name>
</gene>
<evidence type="ECO:0000259" key="1">
    <source>
        <dbReference type="Pfam" id="PF14368"/>
    </source>
</evidence>
<dbReference type="Pfam" id="PF14368">
    <property type="entry name" value="LTP_2"/>
    <property type="match status" value="1"/>
</dbReference>
<dbReference type="AlphaFoldDB" id="A0A922IUZ1"/>
<dbReference type="PANTHER" id="PTHR33286:SF1">
    <property type="entry name" value="OS01G0800600 PROTEIN"/>
    <property type="match status" value="1"/>
</dbReference>
<evidence type="ECO:0000313" key="3">
    <source>
        <dbReference type="Proteomes" id="UP000811246"/>
    </source>
</evidence>
<proteinExistence type="predicted"/>
<evidence type="ECO:0000313" key="2">
    <source>
        <dbReference type="EMBL" id="KAG6682659.1"/>
    </source>
</evidence>
<name>A0A922IUZ1_CARIL</name>